<feature type="binding site" evidence="18">
    <location>
        <position position="23"/>
    </location>
    <ligand>
        <name>UDP-N-acetyl-alpha-D-glucosamine</name>
        <dbReference type="ChEBI" id="CHEBI:57705"/>
    </ligand>
</feature>
<reference evidence="20" key="1">
    <citation type="submission" date="2021-03" db="EMBL/GenBank/DDBJ databases">
        <title>Ottowia sp. 27C isolated from the cloaca of a Giant Asian pond turtle (Heosemys grandis).</title>
        <authorList>
            <person name="Spergser J."/>
            <person name="Busse H.-J."/>
        </authorList>
    </citation>
    <scope>NUCLEOTIDE SEQUENCE</scope>
    <source>
        <strain evidence="20">27C</strain>
    </source>
</reference>
<feature type="region of interest" description="Linker" evidence="18">
    <location>
        <begin position="246"/>
        <end position="266"/>
    </location>
</feature>
<evidence type="ECO:0000256" key="17">
    <source>
        <dbReference type="ARBA" id="ARBA00049628"/>
    </source>
</evidence>
<feature type="active site" description="Proton acceptor" evidence="18">
    <location>
        <position position="383"/>
    </location>
</feature>
<dbReference type="NCBIfam" id="TIGR01173">
    <property type="entry name" value="glmU"/>
    <property type="match status" value="1"/>
</dbReference>
<dbReference type="GO" id="GO:0071555">
    <property type="term" value="P:cell wall organization"/>
    <property type="evidence" value="ECO:0007669"/>
    <property type="project" value="UniProtKB-KW"/>
</dbReference>
<evidence type="ECO:0000256" key="6">
    <source>
        <dbReference type="ARBA" id="ARBA00022695"/>
    </source>
</evidence>
<evidence type="ECO:0000256" key="16">
    <source>
        <dbReference type="ARBA" id="ARBA00048493"/>
    </source>
</evidence>
<dbReference type="GO" id="GO:0006048">
    <property type="term" value="P:UDP-N-acetylglucosamine biosynthetic process"/>
    <property type="evidence" value="ECO:0007669"/>
    <property type="project" value="InterPro"/>
</dbReference>
<dbReference type="GO" id="GO:0005737">
    <property type="term" value="C:cytoplasm"/>
    <property type="evidence" value="ECO:0007669"/>
    <property type="project" value="UniProtKB-SubCell"/>
</dbReference>
<comment type="catalytic activity">
    <reaction evidence="16 18">
        <text>N-acetyl-alpha-D-glucosamine 1-phosphate + UTP + H(+) = UDP-N-acetyl-alpha-D-glucosamine + diphosphate</text>
        <dbReference type="Rhea" id="RHEA:13509"/>
        <dbReference type="ChEBI" id="CHEBI:15378"/>
        <dbReference type="ChEBI" id="CHEBI:33019"/>
        <dbReference type="ChEBI" id="CHEBI:46398"/>
        <dbReference type="ChEBI" id="CHEBI:57705"/>
        <dbReference type="ChEBI" id="CHEBI:57776"/>
        <dbReference type="EC" id="2.7.7.23"/>
    </reaction>
</comment>
<dbReference type="EC" id="2.7.7.23" evidence="18"/>
<dbReference type="RefSeq" id="WP_208008424.1">
    <property type="nucleotide sequence ID" value="NZ_CP071796.1"/>
</dbReference>
<keyword evidence="4 18" id="KW-0963">Cytoplasm</keyword>
<dbReference type="Proteomes" id="UP000663903">
    <property type="component" value="Chromosome"/>
</dbReference>
<comment type="cofactor">
    <cofactor evidence="18">
        <name>Mg(2+)</name>
        <dbReference type="ChEBI" id="CHEBI:18420"/>
    </cofactor>
    <text evidence="18">Binds 1 Mg(2+) ion per subunit.</text>
</comment>
<dbReference type="InterPro" id="IPR050065">
    <property type="entry name" value="GlmU-like"/>
</dbReference>
<dbReference type="InterPro" id="IPR029044">
    <property type="entry name" value="Nucleotide-diphossugar_trans"/>
</dbReference>
<evidence type="ECO:0000256" key="3">
    <source>
        <dbReference type="ARBA" id="ARBA00007947"/>
    </source>
</evidence>
<comment type="subcellular location">
    <subcellularLocation>
        <location evidence="1 18">Cytoplasm</location>
    </subcellularLocation>
</comment>
<comment type="pathway">
    <text evidence="18">Nucleotide-sugar biosynthesis; UDP-N-acetyl-alpha-D-glucosamine biosynthesis; N-acetyl-alpha-D-glucosamine 1-phosphate from alpha-D-glucosamine 6-phosphate (route II): step 2/2.</text>
</comment>
<feature type="domain" description="MobA-like NTP transferase" evidence="19">
    <location>
        <begin position="6"/>
        <end position="174"/>
    </location>
</feature>
<evidence type="ECO:0000259" key="19">
    <source>
        <dbReference type="Pfam" id="PF12804"/>
    </source>
</evidence>
<dbReference type="GO" id="GO:0016020">
    <property type="term" value="C:membrane"/>
    <property type="evidence" value="ECO:0007669"/>
    <property type="project" value="GOC"/>
</dbReference>
<evidence type="ECO:0000256" key="15">
    <source>
        <dbReference type="ARBA" id="ARBA00048247"/>
    </source>
</evidence>
<feature type="binding site" evidence="18">
    <location>
        <position position="371"/>
    </location>
    <ligand>
        <name>UDP-N-acetyl-alpha-D-glucosamine</name>
        <dbReference type="ChEBI" id="CHEBI:57705"/>
    </ligand>
</feature>
<dbReference type="KEGG" id="otd:J1M35_17365"/>
<proteinExistence type="inferred from homology"/>
<comment type="subunit">
    <text evidence="18">Homotrimer.</text>
</comment>
<keyword evidence="11 18" id="KW-0573">Peptidoglycan synthesis</keyword>
<evidence type="ECO:0000256" key="11">
    <source>
        <dbReference type="ARBA" id="ARBA00022984"/>
    </source>
</evidence>
<dbReference type="CDD" id="cd02540">
    <property type="entry name" value="GT2_GlmU_N_bac"/>
    <property type="match status" value="1"/>
</dbReference>
<evidence type="ECO:0000256" key="2">
    <source>
        <dbReference type="ARBA" id="ARBA00007707"/>
    </source>
</evidence>
<dbReference type="Pfam" id="PF00132">
    <property type="entry name" value="Hexapep"/>
    <property type="match status" value="1"/>
</dbReference>
<name>A0A975CEK9_9BURK</name>
<comment type="catalytic activity">
    <reaction evidence="15 18">
        <text>alpha-D-glucosamine 1-phosphate + acetyl-CoA = N-acetyl-alpha-D-glucosamine 1-phosphate + CoA + H(+)</text>
        <dbReference type="Rhea" id="RHEA:13725"/>
        <dbReference type="ChEBI" id="CHEBI:15378"/>
        <dbReference type="ChEBI" id="CHEBI:57287"/>
        <dbReference type="ChEBI" id="CHEBI:57288"/>
        <dbReference type="ChEBI" id="CHEBI:57776"/>
        <dbReference type="ChEBI" id="CHEBI:58516"/>
        <dbReference type="EC" id="2.3.1.157"/>
    </reaction>
</comment>
<dbReference type="GO" id="GO:0000902">
    <property type="term" value="P:cell morphogenesis"/>
    <property type="evidence" value="ECO:0007669"/>
    <property type="project" value="UniProtKB-UniRule"/>
</dbReference>
<feature type="binding site" evidence="18">
    <location>
        <begin position="90"/>
        <end position="91"/>
    </location>
    <ligand>
        <name>UDP-N-acetyl-alpha-D-glucosamine</name>
        <dbReference type="ChEBI" id="CHEBI:57705"/>
    </ligand>
</feature>
<evidence type="ECO:0000256" key="7">
    <source>
        <dbReference type="ARBA" id="ARBA00022723"/>
    </source>
</evidence>
<comment type="function">
    <text evidence="17 18">Catalyzes the last two sequential reactions in the de novo biosynthetic pathway for UDP-N-acetylglucosamine (UDP-GlcNAc). The C-terminal domain catalyzes the transfer of acetyl group from acetyl coenzyme A to glucosamine-1-phosphate (GlcN-1-P) to produce N-acetylglucosamine-1-phosphate (GlcNAc-1-P), which is converted into UDP-GlcNAc by the transfer of uridine 5-monophosphate (from uridine 5-triphosphate), a reaction catalyzed by the N-terminal domain.</text>
</comment>
<dbReference type="GO" id="GO:0003977">
    <property type="term" value="F:UDP-N-acetylglucosamine diphosphorylase activity"/>
    <property type="evidence" value="ECO:0007669"/>
    <property type="project" value="UniProtKB-UniRule"/>
</dbReference>
<evidence type="ECO:0000313" key="21">
    <source>
        <dbReference type="Proteomes" id="UP000663903"/>
    </source>
</evidence>
<evidence type="ECO:0000256" key="10">
    <source>
        <dbReference type="ARBA" id="ARBA00022960"/>
    </source>
</evidence>
<evidence type="ECO:0000256" key="1">
    <source>
        <dbReference type="ARBA" id="ARBA00004496"/>
    </source>
</evidence>
<feature type="region of interest" description="N-acetyltransferase" evidence="18">
    <location>
        <begin position="267"/>
        <end position="475"/>
    </location>
</feature>
<comment type="caution">
    <text evidence="18">Lacks conserved residue(s) required for the propagation of feature annotation.</text>
</comment>
<dbReference type="GO" id="GO:0009252">
    <property type="term" value="P:peptidoglycan biosynthetic process"/>
    <property type="evidence" value="ECO:0007669"/>
    <property type="project" value="UniProtKB-UniRule"/>
</dbReference>
<comment type="pathway">
    <text evidence="18">Nucleotide-sugar biosynthesis; UDP-N-acetyl-alpha-D-glucosamine biosynthesis; UDP-N-acetyl-alpha-D-glucosamine from N-acetyl-alpha-D-glucosamine 1-phosphate: step 1/1.</text>
</comment>
<gene>
    <name evidence="18 20" type="primary">glmU</name>
    <name evidence="20" type="ORF">J1M35_17365</name>
</gene>
<evidence type="ECO:0000256" key="14">
    <source>
        <dbReference type="ARBA" id="ARBA00023316"/>
    </source>
</evidence>
<comment type="pathway">
    <text evidence="18">Bacterial outer membrane biogenesis; LPS lipid A biosynthesis.</text>
</comment>
<dbReference type="Gene3D" id="3.90.550.10">
    <property type="entry name" value="Spore Coat Polysaccharide Biosynthesis Protein SpsA, Chain A"/>
    <property type="match status" value="1"/>
</dbReference>
<dbReference type="InterPro" id="IPR011004">
    <property type="entry name" value="Trimer_LpxA-like_sf"/>
</dbReference>
<dbReference type="GO" id="GO:0009245">
    <property type="term" value="P:lipid A biosynthetic process"/>
    <property type="evidence" value="ECO:0007669"/>
    <property type="project" value="UniProtKB-UniRule"/>
</dbReference>
<evidence type="ECO:0000256" key="5">
    <source>
        <dbReference type="ARBA" id="ARBA00022679"/>
    </source>
</evidence>
<dbReference type="AlphaFoldDB" id="A0A975CEK9"/>
<keyword evidence="5 18" id="KW-0808">Transferase</keyword>
<dbReference type="EC" id="2.3.1.157" evidence="18"/>
<feature type="binding site" evidence="18">
    <location>
        <position position="443"/>
    </location>
    <ligand>
        <name>acetyl-CoA</name>
        <dbReference type="ChEBI" id="CHEBI:57288"/>
    </ligand>
</feature>
<keyword evidence="8 18" id="KW-0677">Repeat</keyword>
<dbReference type="CDD" id="cd03353">
    <property type="entry name" value="LbH_GlmU_C"/>
    <property type="match status" value="1"/>
</dbReference>
<feature type="binding site" evidence="18">
    <location>
        <position position="425"/>
    </location>
    <ligand>
        <name>acetyl-CoA</name>
        <dbReference type="ChEBI" id="CHEBI:57288"/>
    </ligand>
</feature>
<evidence type="ECO:0000313" key="20">
    <source>
        <dbReference type="EMBL" id="QTD44815.1"/>
    </source>
</evidence>
<keyword evidence="12 18" id="KW-0511">Multifunctional enzyme</keyword>
<evidence type="ECO:0000256" key="4">
    <source>
        <dbReference type="ARBA" id="ARBA00022490"/>
    </source>
</evidence>
<keyword evidence="21" id="KW-1185">Reference proteome</keyword>
<dbReference type="GO" id="GO:0000287">
    <property type="term" value="F:magnesium ion binding"/>
    <property type="evidence" value="ECO:0007669"/>
    <property type="project" value="UniProtKB-UniRule"/>
</dbReference>
<evidence type="ECO:0000256" key="13">
    <source>
        <dbReference type="ARBA" id="ARBA00023315"/>
    </source>
</evidence>
<feature type="binding site" evidence="18">
    <location>
        <position position="114"/>
    </location>
    <ligand>
        <name>Mg(2+)</name>
        <dbReference type="ChEBI" id="CHEBI:18420"/>
    </ligand>
</feature>
<feature type="binding site" evidence="18">
    <location>
        <position position="353"/>
    </location>
    <ligand>
        <name>UDP-N-acetyl-alpha-D-glucosamine</name>
        <dbReference type="ChEBI" id="CHEBI:57705"/>
    </ligand>
</feature>
<accession>A0A975CEK9</accession>
<dbReference type="Gene3D" id="2.160.10.10">
    <property type="entry name" value="Hexapeptide repeat proteins"/>
    <property type="match status" value="1"/>
</dbReference>
<feature type="binding site" evidence="18">
    <location>
        <position position="386"/>
    </location>
    <ligand>
        <name>UDP-N-acetyl-alpha-D-glucosamine</name>
        <dbReference type="ChEBI" id="CHEBI:57705"/>
    </ligand>
</feature>
<dbReference type="PANTHER" id="PTHR43584">
    <property type="entry name" value="NUCLEOTIDYL TRANSFERASE"/>
    <property type="match status" value="1"/>
</dbReference>
<evidence type="ECO:0000256" key="18">
    <source>
        <dbReference type="HAMAP-Rule" id="MF_01631"/>
    </source>
</evidence>
<dbReference type="HAMAP" id="MF_01631">
    <property type="entry name" value="GlmU"/>
    <property type="match status" value="1"/>
</dbReference>
<feature type="binding site" evidence="18">
    <location>
        <position position="170"/>
    </location>
    <ligand>
        <name>UDP-N-acetyl-alpha-D-glucosamine</name>
        <dbReference type="ChEBI" id="CHEBI:57705"/>
    </ligand>
</feature>
<keyword evidence="6 18" id="KW-0548">Nucleotidyltransferase</keyword>
<feature type="binding site" evidence="18">
    <location>
        <position position="243"/>
    </location>
    <ligand>
        <name>Mg(2+)</name>
        <dbReference type="ChEBI" id="CHEBI:18420"/>
    </ligand>
</feature>
<sequence length="475" mass="49046">MSAIDVVIMAAGKGTRMKSRLPKVLHRLAGRPLLAHVLASAAALGARSAVVVTGHGATEVEAFCASWAGASGQNHPEIALRHARQEPQLGTGHAVQQAAPQLPGDGVTLVLNGDVPLVRPDTLRRLLALAADDAIALLTVDTGDDAGAYGRILRGAAEPDGDIPVRAIVEAKDASPDELAVTEWYSGVMAAPTRLLKKYLALLTDDNAQKEFYLTDVVKHAVADGTPVLALKIDDAVEVAGVNSPLQLAELERQVQQAQARRLMTDGVRLADPARFDLRGQLDCGQDVEIDVGCIFEGAVSLGDGVRIGAHCVIANAKIEAGAVIHPFTHIDGGKEGVVVGPGALVGPYARLRPGAELGPEVHIGNFVEVKNSTLAAGAKANHLAYLGDATVGERVNYGAGSITANYDGAHKHRTVIEADAHVGSNCVLVAPVTIGAGGTVGGGSTITKNTPPGALSVARGKQVSIAGWARPVKK</sequence>
<dbReference type="InterPro" id="IPR001451">
    <property type="entry name" value="Hexapep"/>
</dbReference>
<comment type="similarity">
    <text evidence="3 18">In the N-terminal section; belongs to the N-acetylglucosamine-1-phosphate uridyltransferase family.</text>
</comment>
<keyword evidence="10 18" id="KW-0133">Cell shape</keyword>
<feature type="region of interest" description="Pyrophosphorylase" evidence="18">
    <location>
        <begin position="1"/>
        <end position="245"/>
    </location>
</feature>
<organism evidence="20 21">
    <name type="scientific">Ottowia testudinis</name>
    <dbReference type="NCBI Taxonomy" id="2816950"/>
    <lineage>
        <taxon>Bacteria</taxon>
        <taxon>Pseudomonadati</taxon>
        <taxon>Pseudomonadota</taxon>
        <taxon>Betaproteobacteria</taxon>
        <taxon>Burkholderiales</taxon>
        <taxon>Comamonadaceae</taxon>
        <taxon>Ottowia</taxon>
    </lineage>
</organism>
<keyword evidence="7 18" id="KW-0479">Metal-binding</keyword>
<feature type="binding site" evidence="18">
    <location>
        <position position="400"/>
    </location>
    <ligand>
        <name>acetyl-CoA</name>
        <dbReference type="ChEBI" id="CHEBI:57288"/>
    </ligand>
</feature>
<keyword evidence="9 18" id="KW-0460">Magnesium</keyword>
<dbReference type="GO" id="GO:0008360">
    <property type="term" value="P:regulation of cell shape"/>
    <property type="evidence" value="ECO:0007669"/>
    <property type="project" value="UniProtKB-KW"/>
</dbReference>
<dbReference type="Pfam" id="PF12804">
    <property type="entry name" value="NTP_transf_3"/>
    <property type="match status" value="1"/>
</dbReference>
<keyword evidence="14 18" id="KW-0961">Cell wall biogenesis/degradation</keyword>
<dbReference type="PANTHER" id="PTHR43584:SF3">
    <property type="entry name" value="BIFUNCTIONAL PROTEIN GLMU"/>
    <property type="match status" value="1"/>
</dbReference>
<evidence type="ECO:0000256" key="8">
    <source>
        <dbReference type="ARBA" id="ARBA00022737"/>
    </source>
</evidence>
<feature type="binding site" evidence="18">
    <location>
        <position position="460"/>
    </location>
    <ligand>
        <name>acetyl-CoA</name>
        <dbReference type="ChEBI" id="CHEBI:57288"/>
    </ligand>
</feature>
<dbReference type="SUPFAM" id="SSF53448">
    <property type="entry name" value="Nucleotide-diphospho-sugar transferases"/>
    <property type="match status" value="1"/>
</dbReference>
<feature type="binding site" evidence="18">
    <location>
        <begin position="406"/>
        <end position="407"/>
    </location>
    <ligand>
        <name>acetyl-CoA</name>
        <dbReference type="ChEBI" id="CHEBI:57288"/>
    </ligand>
</feature>
<feature type="binding site" evidence="18">
    <location>
        <position position="85"/>
    </location>
    <ligand>
        <name>UDP-N-acetyl-alpha-D-glucosamine</name>
        <dbReference type="ChEBI" id="CHEBI:57705"/>
    </ligand>
</feature>
<feature type="binding site" evidence="18">
    <location>
        <position position="150"/>
    </location>
    <ligand>
        <name>UDP-N-acetyl-alpha-D-glucosamine</name>
        <dbReference type="ChEBI" id="CHEBI:57705"/>
    </ligand>
</feature>
<dbReference type="InterPro" id="IPR025877">
    <property type="entry name" value="MobA-like_NTP_Trfase"/>
</dbReference>
<evidence type="ECO:0000256" key="9">
    <source>
        <dbReference type="ARBA" id="ARBA00022842"/>
    </source>
</evidence>
<dbReference type="SUPFAM" id="SSF51161">
    <property type="entry name" value="Trimeric LpxA-like enzymes"/>
    <property type="match status" value="1"/>
</dbReference>
<dbReference type="EMBL" id="CP071796">
    <property type="protein sequence ID" value="QTD44815.1"/>
    <property type="molecule type" value="Genomic_DNA"/>
</dbReference>
<feature type="binding site" evidence="18">
    <location>
        <position position="243"/>
    </location>
    <ligand>
        <name>UDP-N-acetyl-alpha-D-glucosamine</name>
        <dbReference type="ChEBI" id="CHEBI:57705"/>
    </ligand>
</feature>
<dbReference type="GO" id="GO:0019134">
    <property type="term" value="F:glucosamine-1-phosphate N-acetyltransferase activity"/>
    <property type="evidence" value="ECO:0007669"/>
    <property type="project" value="UniProtKB-UniRule"/>
</dbReference>
<dbReference type="InterPro" id="IPR005882">
    <property type="entry name" value="Bifunctional_GlmU"/>
</dbReference>
<comment type="similarity">
    <text evidence="2 18">In the C-terminal section; belongs to the transferase hexapeptide repeat family.</text>
</comment>
<protein>
    <recommendedName>
        <fullName evidence="18">Bifunctional protein GlmU</fullName>
    </recommendedName>
    <domain>
        <recommendedName>
            <fullName evidence="18">UDP-N-acetylglucosamine pyrophosphorylase</fullName>
            <ecNumber evidence="18">2.7.7.23</ecNumber>
        </recommendedName>
        <alternativeName>
            <fullName evidence="18">N-acetylglucosamine-1-phosphate uridyltransferase</fullName>
        </alternativeName>
    </domain>
    <domain>
        <recommendedName>
            <fullName evidence="18">Glucosamine-1-phosphate N-acetyltransferase</fullName>
            <ecNumber evidence="18">2.3.1.157</ecNumber>
        </recommendedName>
    </domain>
</protein>
<dbReference type="InterPro" id="IPR038009">
    <property type="entry name" value="GlmU_C_LbH"/>
</dbReference>
<feature type="binding site" evidence="18">
    <location>
        <position position="397"/>
    </location>
    <ligand>
        <name>UDP-N-acetyl-alpha-D-glucosamine</name>
        <dbReference type="ChEBI" id="CHEBI:57705"/>
    </ligand>
</feature>
<evidence type="ECO:0000256" key="12">
    <source>
        <dbReference type="ARBA" id="ARBA00023268"/>
    </source>
</evidence>
<keyword evidence="13 18" id="KW-0012">Acyltransferase</keyword>